<comment type="caution">
    <text evidence="1">The sequence shown here is derived from an EMBL/GenBank/DDBJ whole genome shotgun (WGS) entry which is preliminary data.</text>
</comment>
<evidence type="ECO:0000313" key="2">
    <source>
        <dbReference type="Proteomes" id="UP000642284"/>
    </source>
</evidence>
<keyword evidence="2" id="KW-1185">Reference proteome</keyword>
<sequence>MTSRGQWHPVAPDRGLPADASAETRAAFAAWGDAAFGSTWLGWDEARAIDWDEPALPRATGIARYRRHADGSLELLHRNDWSRGFARVSGVDTRTVDPVRVGELWDEGTEWATGATVFRAERARRRYAVPADGMWAPVWTVMRALGGVHGDLRVRLVIWFDE</sequence>
<dbReference type="EMBL" id="JACTVJ010000011">
    <property type="protein sequence ID" value="MBC9715688.1"/>
    <property type="molecule type" value="Genomic_DNA"/>
</dbReference>
<name>A0ABR7SMU5_9ACTN</name>
<organism evidence="1 2">
    <name type="scientific">Streptomyces polyasparticus</name>
    <dbReference type="NCBI Taxonomy" id="2767826"/>
    <lineage>
        <taxon>Bacteria</taxon>
        <taxon>Bacillati</taxon>
        <taxon>Actinomycetota</taxon>
        <taxon>Actinomycetes</taxon>
        <taxon>Kitasatosporales</taxon>
        <taxon>Streptomycetaceae</taxon>
        <taxon>Streptomyces</taxon>
    </lineage>
</organism>
<gene>
    <name evidence="1" type="ORF">H9Y04_24385</name>
</gene>
<evidence type="ECO:0000313" key="1">
    <source>
        <dbReference type="EMBL" id="MBC9715688.1"/>
    </source>
</evidence>
<dbReference type="RefSeq" id="WP_187816121.1">
    <property type="nucleotide sequence ID" value="NZ_JACTVJ010000011.1"/>
</dbReference>
<proteinExistence type="predicted"/>
<reference evidence="1 2" key="1">
    <citation type="submission" date="2020-08" db="EMBL/GenBank/DDBJ databases">
        <title>Genemic of Streptomyces polyaspartic.</title>
        <authorList>
            <person name="Liu W."/>
        </authorList>
    </citation>
    <scope>NUCLEOTIDE SEQUENCE [LARGE SCALE GENOMIC DNA]</scope>
    <source>
        <strain evidence="1 2">TRM66268-LWL</strain>
    </source>
</reference>
<protein>
    <submittedName>
        <fullName evidence="1">Uncharacterized protein</fullName>
    </submittedName>
</protein>
<accession>A0ABR7SMU5</accession>
<dbReference type="Proteomes" id="UP000642284">
    <property type="component" value="Unassembled WGS sequence"/>
</dbReference>